<dbReference type="GO" id="GO:0002098">
    <property type="term" value="P:tRNA wobble uridine modification"/>
    <property type="evidence" value="ECO:0007669"/>
    <property type="project" value="InterPro"/>
</dbReference>
<dbReference type="NCBIfam" id="TIGR00452">
    <property type="entry name" value="tRNA 5-methoxyuridine(34)/uridine 5-oxyacetic acid(34) synthase CmoB"/>
    <property type="match status" value="1"/>
</dbReference>
<dbReference type="CDD" id="cd02440">
    <property type="entry name" value="AdoMet_MTases"/>
    <property type="match status" value="1"/>
</dbReference>
<dbReference type="InterPro" id="IPR010017">
    <property type="entry name" value="CmoB"/>
</dbReference>
<dbReference type="Pfam" id="PF08003">
    <property type="entry name" value="Methyltransf_9"/>
    <property type="match status" value="1"/>
</dbReference>
<accession>A0A381PDG0</accession>
<dbReference type="SUPFAM" id="SSF53335">
    <property type="entry name" value="S-adenosyl-L-methionine-dependent methyltransferases"/>
    <property type="match status" value="1"/>
</dbReference>
<dbReference type="AlphaFoldDB" id="A0A381PDG0"/>
<protein>
    <recommendedName>
        <fullName evidence="4">tRNA 5-methoxyuridine(34)/uridine 5-oxyacetic acid(34) synthase CmoB</fullName>
    </recommendedName>
</protein>
<dbReference type="GO" id="GO:0016765">
    <property type="term" value="F:transferase activity, transferring alkyl or aryl (other than methyl) groups"/>
    <property type="evidence" value="ECO:0007669"/>
    <property type="project" value="InterPro"/>
</dbReference>
<evidence type="ECO:0000256" key="1">
    <source>
        <dbReference type="ARBA" id="ARBA00022679"/>
    </source>
</evidence>
<organism evidence="3">
    <name type="scientific">marine metagenome</name>
    <dbReference type="NCBI Taxonomy" id="408172"/>
    <lineage>
        <taxon>unclassified sequences</taxon>
        <taxon>metagenomes</taxon>
        <taxon>ecological metagenomes</taxon>
    </lineage>
</organism>
<keyword evidence="1" id="KW-0808">Transferase</keyword>
<evidence type="ECO:0000313" key="3">
    <source>
        <dbReference type="EMBL" id="SUZ65041.1"/>
    </source>
</evidence>
<dbReference type="Gene3D" id="3.40.50.150">
    <property type="entry name" value="Vaccinia Virus protein VP39"/>
    <property type="match status" value="1"/>
</dbReference>
<sequence>MPQINSTKVDLVDEITVQGEWDNKDQKRAEEDLLHLVPWRKGPFTIQDIFIDSEWQSNMKWERVLALDIELKGKNILDVGSGNGYYGFRMLGKGAEFVICLEPNTSHLTQFLALNHFIDSKRIRMIPQRIEEISFLDKCFDLVFSMGVLYHQRNPENHLSLLASHLKEGGQIIVETLIAPDECGQALIPEDSYANMSNVRFIHTRKGLENLVNKAGLKILDMGTSVKTTPEEQRSTKWMPFRSLVDGLSQELDRTVEGLPSPDRVVLVLTKL</sequence>
<reference evidence="3" key="1">
    <citation type="submission" date="2018-05" db="EMBL/GenBank/DDBJ databases">
        <authorList>
            <person name="Lanie J.A."/>
            <person name="Ng W.-L."/>
            <person name="Kazmierczak K.M."/>
            <person name="Andrzejewski T.M."/>
            <person name="Davidsen T.M."/>
            <person name="Wayne K.J."/>
            <person name="Tettelin H."/>
            <person name="Glass J.I."/>
            <person name="Rusch D."/>
            <person name="Podicherti R."/>
            <person name="Tsui H.-C.T."/>
            <person name="Winkler M.E."/>
        </authorList>
    </citation>
    <scope>NUCLEOTIDE SEQUENCE</scope>
</reference>
<dbReference type="NCBIfam" id="NF011650">
    <property type="entry name" value="PRK15068.1"/>
    <property type="match status" value="1"/>
</dbReference>
<name>A0A381PDG0_9ZZZZ</name>
<gene>
    <name evidence="3" type="ORF">METZ01_LOCUS17895</name>
</gene>
<proteinExistence type="predicted"/>
<evidence type="ECO:0008006" key="4">
    <source>
        <dbReference type="Google" id="ProtNLM"/>
    </source>
</evidence>
<evidence type="ECO:0000256" key="2">
    <source>
        <dbReference type="ARBA" id="ARBA00022694"/>
    </source>
</evidence>
<dbReference type="EMBL" id="UINC01000949">
    <property type="protein sequence ID" value="SUZ65041.1"/>
    <property type="molecule type" value="Genomic_DNA"/>
</dbReference>
<dbReference type="InterPro" id="IPR027555">
    <property type="entry name" value="Mo5U34_MeTrfas-like"/>
</dbReference>
<keyword evidence="2" id="KW-0819">tRNA processing</keyword>
<dbReference type="InterPro" id="IPR029063">
    <property type="entry name" value="SAM-dependent_MTases_sf"/>
</dbReference>